<evidence type="ECO:0000256" key="1">
    <source>
        <dbReference type="ARBA" id="ARBA00023186"/>
    </source>
</evidence>
<evidence type="ECO:0000313" key="3">
    <source>
        <dbReference type="EMBL" id="RZC51458.1"/>
    </source>
</evidence>
<dbReference type="InterPro" id="IPR036869">
    <property type="entry name" value="J_dom_sf"/>
</dbReference>
<dbReference type="OMA" id="ARRSITW"/>
<dbReference type="AlphaFoldDB" id="A0A4Y7IVC9"/>
<dbReference type="PANTHER" id="PTHR43096">
    <property type="entry name" value="DNAJ HOMOLOG 1, MITOCHONDRIAL-RELATED"/>
    <property type="match status" value="1"/>
</dbReference>
<dbReference type="SMART" id="SM00271">
    <property type="entry name" value="DnaJ"/>
    <property type="match status" value="1"/>
</dbReference>
<dbReference type="GO" id="GO:0051082">
    <property type="term" value="F:unfolded protein binding"/>
    <property type="evidence" value="ECO:0007669"/>
    <property type="project" value="TreeGrafter"/>
</dbReference>
<dbReference type="PANTHER" id="PTHR43096:SF52">
    <property type="entry name" value="DNAJ HOMOLOG 1, MITOCHONDRIAL-RELATED"/>
    <property type="match status" value="1"/>
</dbReference>
<accession>A0A4Y7IVC9</accession>
<keyword evidence="4" id="KW-1185">Reference proteome</keyword>
<dbReference type="SUPFAM" id="SSF46565">
    <property type="entry name" value="Chaperone J-domain"/>
    <property type="match status" value="1"/>
</dbReference>
<sequence length="149" mass="16450">MVRHSGARAVYLLARRSITWKLLEDSDSILKNSLSRRGFISGIQNGYVNSEIKPRGGGLSGVINGNWSAKRSIHATGSTCMYSRDYYDVLGVSKDSSAYAAAKKLHPDINRHDANAEAKFQEVNKAYEVFCLGSDFRFLISDEHACIAS</sequence>
<evidence type="ECO:0000259" key="2">
    <source>
        <dbReference type="SMART" id="SM00271"/>
    </source>
</evidence>
<dbReference type="Gramene" id="RZC51458">
    <property type="protein sequence ID" value="RZC51458"/>
    <property type="gene ID" value="C5167_019886"/>
</dbReference>
<keyword evidence="1" id="KW-0143">Chaperone</keyword>
<evidence type="ECO:0000313" key="4">
    <source>
        <dbReference type="Proteomes" id="UP000316621"/>
    </source>
</evidence>
<gene>
    <name evidence="3" type="ORF">C5167_019886</name>
</gene>
<reference evidence="3 4" key="1">
    <citation type="journal article" date="2018" name="Science">
        <title>The opium poppy genome and morphinan production.</title>
        <authorList>
            <person name="Guo L."/>
            <person name="Winzer T."/>
            <person name="Yang X."/>
            <person name="Li Y."/>
            <person name="Ning Z."/>
            <person name="He Z."/>
            <person name="Teodor R."/>
            <person name="Lu Y."/>
            <person name="Bowser T.A."/>
            <person name="Graham I.A."/>
            <person name="Ye K."/>
        </authorList>
    </citation>
    <scope>NUCLEOTIDE SEQUENCE [LARGE SCALE GENOMIC DNA]</scope>
    <source>
        <strain evidence="4">cv. HN1</strain>
        <tissue evidence="3">Leaves</tissue>
    </source>
</reference>
<name>A0A4Y7IVC9_PAPSO</name>
<dbReference type="GO" id="GO:0005737">
    <property type="term" value="C:cytoplasm"/>
    <property type="evidence" value="ECO:0007669"/>
    <property type="project" value="TreeGrafter"/>
</dbReference>
<protein>
    <recommendedName>
        <fullName evidence="2">J domain-containing protein</fullName>
    </recommendedName>
</protein>
<organism evidence="3 4">
    <name type="scientific">Papaver somniferum</name>
    <name type="common">Opium poppy</name>
    <dbReference type="NCBI Taxonomy" id="3469"/>
    <lineage>
        <taxon>Eukaryota</taxon>
        <taxon>Viridiplantae</taxon>
        <taxon>Streptophyta</taxon>
        <taxon>Embryophyta</taxon>
        <taxon>Tracheophyta</taxon>
        <taxon>Spermatophyta</taxon>
        <taxon>Magnoliopsida</taxon>
        <taxon>Ranunculales</taxon>
        <taxon>Papaveraceae</taxon>
        <taxon>Papaveroideae</taxon>
        <taxon>Papaver</taxon>
    </lineage>
</organism>
<dbReference type="STRING" id="3469.A0A4Y7IVC9"/>
<dbReference type="Gene3D" id="1.10.287.110">
    <property type="entry name" value="DnaJ domain"/>
    <property type="match status" value="1"/>
</dbReference>
<dbReference type="GO" id="GO:0042026">
    <property type="term" value="P:protein refolding"/>
    <property type="evidence" value="ECO:0007669"/>
    <property type="project" value="TreeGrafter"/>
</dbReference>
<feature type="domain" description="J" evidence="2">
    <location>
        <begin position="84"/>
        <end position="135"/>
    </location>
</feature>
<proteinExistence type="predicted"/>
<dbReference type="InterPro" id="IPR001623">
    <property type="entry name" value="DnaJ_domain"/>
</dbReference>
<dbReference type="Pfam" id="PF00226">
    <property type="entry name" value="DnaJ"/>
    <property type="match status" value="1"/>
</dbReference>
<dbReference type="Proteomes" id="UP000316621">
    <property type="component" value="Chromosome 2"/>
</dbReference>
<dbReference type="EMBL" id="CM010716">
    <property type="protein sequence ID" value="RZC51458.1"/>
    <property type="molecule type" value="Genomic_DNA"/>
</dbReference>
<dbReference type="CDD" id="cd06257">
    <property type="entry name" value="DnaJ"/>
    <property type="match status" value="1"/>
</dbReference>